<evidence type="ECO:0000313" key="5">
    <source>
        <dbReference type="Proteomes" id="UP001501442"/>
    </source>
</evidence>
<keyword evidence="1 4" id="KW-0378">Hydrolase</keyword>
<dbReference type="Proteomes" id="UP001501442">
    <property type="component" value="Unassembled WGS sequence"/>
</dbReference>
<protein>
    <submittedName>
        <fullName evidence="4">Nucleoside hydrolase</fullName>
    </submittedName>
</protein>
<name>A0ABP8U4T2_9ACTN</name>
<keyword evidence="5" id="KW-1185">Reference proteome</keyword>
<proteinExistence type="predicted"/>
<organism evidence="4 5">
    <name type="scientific">Actinoallomurus vinaceus</name>
    <dbReference type="NCBI Taxonomy" id="1080074"/>
    <lineage>
        <taxon>Bacteria</taxon>
        <taxon>Bacillati</taxon>
        <taxon>Actinomycetota</taxon>
        <taxon>Actinomycetes</taxon>
        <taxon>Streptosporangiales</taxon>
        <taxon>Thermomonosporaceae</taxon>
        <taxon>Actinoallomurus</taxon>
    </lineage>
</organism>
<evidence type="ECO:0000256" key="2">
    <source>
        <dbReference type="ARBA" id="ARBA00023295"/>
    </source>
</evidence>
<evidence type="ECO:0000256" key="1">
    <source>
        <dbReference type="ARBA" id="ARBA00022801"/>
    </source>
</evidence>
<dbReference type="InterPro" id="IPR036452">
    <property type="entry name" value="Ribo_hydro-like"/>
</dbReference>
<keyword evidence="2" id="KW-0326">Glycosidase</keyword>
<sequence>MNDDGGTPDRGTDPLRLVIDTDTASDDAVALLLACAEPMTEIEAVTTVAGNVPLDVATRNALITLGMAGRGDVPVYPGCARPLRRPPETAQHVHGADGMGDVGLPDPARSAQSAHAVERLLELARSRPGELTLVTLGPLTNIAAALVRDRDLLRRFRHVYSMAGASDAQGNVSPVAEFNVWADPEAAAVVLDAGGPITFVGWDVSRRYAVLDPDDQARLLAMGTVRADFAHRINRSVAEWAATVTGLKGYDLPDPIAMAVALRPEIARVIERVHATVAVGDEARGALLVDRRVNAPAGNVDLVRVVDSAAFKEMLFEACAKGPRMADTLVHGAGGPR</sequence>
<dbReference type="InterPro" id="IPR001910">
    <property type="entry name" value="Inosine/uridine_hydrolase_dom"/>
</dbReference>
<dbReference type="PANTHER" id="PTHR46190">
    <property type="entry name" value="SI:CH211-201H21.5-RELATED"/>
    <property type="match status" value="1"/>
</dbReference>
<accession>A0ABP8U4T2</accession>
<dbReference type="GO" id="GO:0016787">
    <property type="term" value="F:hydrolase activity"/>
    <property type="evidence" value="ECO:0007669"/>
    <property type="project" value="UniProtKB-KW"/>
</dbReference>
<dbReference type="EMBL" id="BAABHK010000002">
    <property type="protein sequence ID" value="GAA4622335.1"/>
    <property type="molecule type" value="Genomic_DNA"/>
</dbReference>
<dbReference type="RefSeq" id="WP_345429830.1">
    <property type="nucleotide sequence ID" value="NZ_BAABHK010000002.1"/>
</dbReference>
<feature type="domain" description="Inosine/uridine-preferring nucleoside hydrolase" evidence="3">
    <location>
        <begin position="17"/>
        <end position="313"/>
    </location>
</feature>
<dbReference type="PANTHER" id="PTHR46190:SF1">
    <property type="entry name" value="SI:CH211-201H21.5"/>
    <property type="match status" value="1"/>
</dbReference>
<evidence type="ECO:0000259" key="3">
    <source>
        <dbReference type="Pfam" id="PF01156"/>
    </source>
</evidence>
<dbReference type="PROSITE" id="PS01247">
    <property type="entry name" value="IUNH"/>
    <property type="match status" value="1"/>
</dbReference>
<reference evidence="5" key="1">
    <citation type="journal article" date="2019" name="Int. J. Syst. Evol. Microbiol.">
        <title>The Global Catalogue of Microorganisms (GCM) 10K type strain sequencing project: providing services to taxonomists for standard genome sequencing and annotation.</title>
        <authorList>
            <consortium name="The Broad Institute Genomics Platform"/>
            <consortium name="The Broad Institute Genome Sequencing Center for Infectious Disease"/>
            <person name="Wu L."/>
            <person name="Ma J."/>
        </authorList>
    </citation>
    <scope>NUCLEOTIDE SEQUENCE [LARGE SCALE GENOMIC DNA]</scope>
    <source>
        <strain evidence="5">JCM 17939</strain>
    </source>
</reference>
<evidence type="ECO:0000313" key="4">
    <source>
        <dbReference type="EMBL" id="GAA4622335.1"/>
    </source>
</evidence>
<dbReference type="InterPro" id="IPR052775">
    <property type="entry name" value="IUN_hydrolase"/>
</dbReference>
<gene>
    <name evidence="4" type="ORF">GCM10023196_014100</name>
</gene>
<dbReference type="SUPFAM" id="SSF53590">
    <property type="entry name" value="Nucleoside hydrolase"/>
    <property type="match status" value="1"/>
</dbReference>
<comment type="caution">
    <text evidence="4">The sequence shown here is derived from an EMBL/GenBank/DDBJ whole genome shotgun (WGS) entry which is preliminary data.</text>
</comment>
<dbReference type="Gene3D" id="3.90.245.10">
    <property type="entry name" value="Ribonucleoside hydrolase-like"/>
    <property type="match status" value="1"/>
</dbReference>
<dbReference type="Pfam" id="PF01156">
    <property type="entry name" value="IU_nuc_hydro"/>
    <property type="match status" value="1"/>
</dbReference>
<dbReference type="InterPro" id="IPR015910">
    <property type="entry name" value="I/U_nuclsd_hydro_CS"/>
</dbReference>